<dbReference type="GO" id="GO:0035251">
    <property type="term" value="F:UDP-glucosyltransferase activity"/>
    <property type="evidence" value="ECO:0007669"/>
    <property type="project" value="TreeGrafter"/>
</dbReference>
<accession>A0A8J5HRB0</accession>
<dbReference type="Pfam" id="PF26168">
    <property type="entry name" value="Glyco_transf_N"/>
    <property type="match status" value="1"/>
</dbReference>
<evidence type="ECO:0000313" key="7">
    <source>
        <dbReference type="Proteomes" id="UP000734854"/>
    </source>
</evidence>
<comment type="similarity">
    <text evidence="1 3">Belongs to the UDP-glycosyltransferase family.</text>
</comment>
<dbReference type="Pfam" id="PF00201">
    <property type="entry name" value="UDPGT"/>
    <property type="match status" value="1"/>
</dbReference>
<dbReference type="AlphaFoldDB" id="A0A8J5HRB0"/>
<dbReference type="PROSITE" id="PS00375">
    <property type="entry name" value="UDPGT"/>
    <property type="match status" value="1"/>
</dbReference>
<feature type="domain" description="Glycosyltransferase N-terminal" evidence="5">
    <location>
        <begin position="17"/>
        <end position="253"/>
    </location>
</feature>
<keyword evidence="7" id="KW-1185">Reference proteome</keyword>
<gene>
    <name evidence="6" type="ORF">ZIOFF_007735</name>
</gene>
<dbReference type="FunFam" id="3.40.50.2000:FF:000047">
    <property type="entry name" value="Glycosyltransferase"/>
    <property type="match status" value="1"/>
</dbReference>
<proteinExistence type="inferred from homology"/>
<comment type="caution">
    <text evidence="6">The sequence shown here is derived from an EMBL/GenBank/DDBJ whole genome shotgun (WGS) entry which is preliminary data.</text>
</comment>
<sequence>MEEERHREWPPALHFALVPLMTQGHIIPMLDLAHQLALRGVLVSFITTPFNASRIRHTIDRAAARRLPIQFVELPFPVHEAGLPPGCENFDTLPKTEMYITFNEASSKLLSRPLELYLEQHRSDVMVSDFCQPWTRGIAERLGIPRLIFYSMCCFALLCTHQIWGHKMLERVVDENEPFAVPGLPKEHVIKLTKAQAPGFFPGPAFMQMDKDVREAEFTADGVIFNTFYDLEPSYVSGYEKAMGKKIWTVGPLLSHSQSVVDMAMRGMKASIDTERCLAWLDAMMPRSVIYVSFGSLTRVAPSQMMEIGLGLEASGHPFIWVIRSKEELSPEVEEWLAGGFEARVRSRALLIRGWAPQAVILPHPAVGGVMTHCGWNTILETIMAGLPMISWPHFSDQFYNERLIVQVLKVGVAIGVKVPNYIGMDDIETLVKREQVEERVRTLMDGGPEGKERRRKAAELAETAKEAMEEGGSSHSNLTHLIEHFSGSRCK</sequence>
<dbReference type="InterPro" id="IPR058980">
    <property type="entry name" value="Glyco_transf_N"/>
</dbReference>
<evidence type="ECO:0000256" key="3">
    <source>
        <dbReference type="RuleBase" id="RU003718"/>
    </source>
</evidence>
<dbReference type="PANTHER" id="PTHR48047:SF182">
    <property type="entry name" value="GLYCOSYLTRANSFERASE"/>
    <property type="match status" value="1"/>
</dbReference>
<keyword evidence="2 3" id="KW-0808">Transferase</keyword>
<name>A0A8J5HRB0_ZINOF</name>
<dbReference type="EMBL" id="JACMSC010000002">
    <property type="protein sequence ID" value="KAG6533857.1"/>
    <property type="molecule type" value="Genomic_DNA"/>
</dbReference>
<dbReference type="InterPro" id="IPR002213">
    <property type="entry name" value="UDP_glucos_trans"/>
</dbReference>
<evidence type="ECO:0000256" key="1">
    <source>
        <dbReference type="ARBA" id="ARBA00009995"/>
    </source>
</evidence>
<evidence type="ECO:0000256" key="2">
    <source>
        <dbReference type="ARBA" id="ARBA00022679"/>
    </source>
</evidence>
<protein>
    <recommendedName>
        <fullName evidence="4">Glycosyltransferase</fullName>
        <ecNumber evidence="4">2.4.1.-</ecNumber>
    </recommendedName>
</protein>
<reference evidence="6 7" key="1">
    <citation type="submission" date="2020-08" db="EMBL/GenBank/DDBJ databases">
        <title>Plant Genome Project.</title>
        <authorList>
            <person name="Zhang R.-G."/>
        </authorList>
    </citation>
    <scope>NUCLEOTIDE SEQUENCE [LARGE SCALE GENOMIC DNA]</scope>
    <source>
        <tissue evidence="6">Rhizome</tissue>
    </source>
</reference>
<evidence type="ECO:0000313" key="6">
    <source>
        <dbReference type="EMBL" id="KAG6533857.1"/>
    </source>
</evidence>
<dbReference type="EC" id="2.4.1.-" evidence="4"/>
<dbReference type="OrthoDB" id="5835829at2759"/>
<dbReference type="Proteomes" id="UP000734854">
    <property type="component" value="Unassembled WGS sequence"/>
</dbReference>
<evidence type="ECO:0000259" key="5">
    <source>
        <dbReference type="Pfam" id="PF26168"/>
    </source>
</evidence>
<dbReference type="InterPro" id="IPR035595">
    <property type="entry name" value="UDP_glycos_trans_CS"/>
</dbReference>
<dbReference type="PANTHER" id="PTHR48047">
    <property type="entry name" value="GLYCOSYLTRANSFERASE"/>
    <property type="match status" value="1"/>
</dbReference>
<dbReference type="CDD" id="cd03784">
    <property type="entry name" value="GT1_Gtf-like"/>
    <property type="match status" value="1"/>
</dbReference>
<evidence type="ECO:0000256" key="4">
    <source>
        <dbReference type="RuleBase" id="RU362057"/>
    </source>
</evidence>
<keyword evidence="3" id="KW-0328">Glycosyltransferase</keyword>
<organism evidence="6 7">
    <name type="scientific">Zingiber officinale</name>
    <name type="common">Ginger</name>
    <name type="synonym">Amomum zingiber</name>
    <dbReference type="NCBI Taxonomy" id="94328"/>
    <lineage>
        <taxon>Eukaryota</taxon>
        <taxon>Viridiplantae</taxon>
        <taxon>Streptophyta</taxon>
        <taxon>Embryophyta</taxon>
        <taxon>Tracheophyta</taxon>
        <taxon>Spermatophyta</taxon>
        <taxon>Magnoliopsida</taxon>
        <taxon>Liliopsida</taxon>
        <taxon>Zingiberales</taxon>
        <taxon>Zingiberaceae</taxon>
        <taxon>Zingiber</taxon>
    </lineage>
</organism>